<dbReference type="STRING" id="671144.I4YJP3"/>
<dbReference type="PANTHER" id="PTHR16433:SF0">
    <property type="entry name" value="DOLICHOL-PHOSPHATE MANNOSYLTRANSFERASE SUBUNIT 3"/>
    <property type="match status" value="1"/>
</dbReference>
<organism evidence="8 9">
    <name type="scientific">Wallemia mellicola (strain ATCC MYA-4683 / CBS 633.66)</name>
    <name type="common">Wallemia sebi (CBS 633.66)</name>
    <dbReference type="NCBI Taxonomy" id="671144"/>
    <lineage>
        <taxon>Eukaryota</taxon>
        <taxon>Fungi</taxon>
        <taxon>Dikarya</taxon>
        <taxon>Basidiomycota</taxon>
        <taxon>Wallemiomycotina</taxon>
        <taxon>Wallemiomycetes</taxon>
        <taxon>Wallemiales</taxon>
        <taxon>Wallemiaceae</taxon>
        <taxon>Wallemia</taxon>
    </lineage>
</organism>
<dbReference type="GO" id="GO:0033185">
    <property type="term" value="C:dolichol-phosphate-mannose synthase complex"/>
    <property type="evidence" value="ECO:0007669"/>
    <property type="project" value="TreeGrafter"/>
</dbReference>
<dbReference type="GO" id="GO:0005789">
    <property type="term" value="C:endoplasmic reticulum membrane"/>
    <property type="evidence" value="ECO:0007669"/>
    <property type="project" value="UniProtKB-SubCell"/>
</dbReference>
<dbReference type="GO" id="GO:0006506">
    <property type="term" value="P:GPI anchor biosynthetic process"/>
    <property type="evidence" value="ECO:0007669"/>
    <property type="project" value="TreeGrafter"/>
</dbReference>
<keyword evidence="3 7" id="KW-0812">Transmembrane</keyword>
<keyword evidence="9" id="KW-1185">Reference proteome</keyword>
<proteinExistence type="inferred from homology"/>
<dbReference type="RefSeq" id="XP_006956005.1">
    <property type="nucleotide sequence ID" value="XM_006955943.1"/>
</dbReference>
<evidence type="ECO:0000256" key="1">
    <source>
        <dbReference type="ARBA" id="ARBA00004477"/>
    </source>
</evidence>
<dbReference type="PANTHER" id="PTHR16433">
    <property type="entry name" value="DOLICHOL-PHOSPHATE MANNOSYLTRANSFERASE SUBUNIT 3"/>
    <property type="match status" value="1"/>
</dbReference>
<dbReference type="OMA" id="DCPEAYT"/>
<gene>
    <name evidence="8" type="ORF">WALSEDRAFT_59132</name>
</gene>
<dbReference type="Proteomes" id="UP000005242">
    <property type="component" value="Unassembled WGS sequence"/>
</dbReference>
<comment type="function">
    <text evidence="7">Stabilizer subunit of the dolichol-phosphate mannose (DPM) synthase complex; tethers catalytic subunit to the ER.</text>
</comment>
<sequence length="95" mass="10773">MTGLKRFILYGGIISLAYILSLFKYVKIPLVNQEYADITLPFFPYWALITFGSYSLASIGFGLFTFKDCPEAYNELLSEITQAKDELRARGVDVD</sequence>
<protein>
    <recommendedName>
        <fullName evidence="7">Dolichol-phosphate mannosyltransferase subunit 3</fullName>
    </recommendedName>
</protein>
<evidence type="ECO:0000256" key="5">
    <source>
        <dbReference type="ARBA" id="ARBA00022989"/>
    </source>
</evidence>
<dbReference type="InterPro" id="IPR013174">
    <property type="entry name" value="DPM3"/>
</dbReference>
<evidence type="ECO:0000256" key="6">
    <source>
        <dbReference type="ARBA" id="ARBA00023136"/>
    </source>
</evidence>
<evidence type="ECO:0000256" key="2">
    <source>
        <dbReference type="ARBA" id="ARBA00010430"/>
    </source>
</evidence>
<keyword evidence="6 7" id="KW-0472">Membrane</keyword>
<dbReference type="EMBL" id="JH668223">
    <property type="protein sequence ID" value="EIM24185.1"/>
    <property type="molecule type" value="Genomic_DNA"/>
</dbReference>
<feature type="transmembrane region" description="Helical" evidence="7">
    <location>
        <begin position="45"/>
        <end position="66"/>
    </location>
</feature>
<comment type="subunit">
    <text evidence="7">Component of the dolichol-phosphate mannose (DPM) synthase complex.</text>
</comment>
<dbReference type="GO" id="GO:0016757">
    <property type="term" value="F:glycosyltransferase activity"/>
    <property type="evidence" value="ECO:0007669"/>
    <property type="project" value="UniProtKB-KW"/>
</dbReference>
<dbReference type="HOGENOM" id="CLU_150782_0_0_1"/>
<evidence type="ECO:0000256" key="3">
    <source>
        <dbReference type="ARBA" id="ARBA00022692"/>
    </source>
</evidence>
<evidence type="ECO:0000256" key="7">
    <source>
        <dbReference type="RuleBase" id="RU365085"/>
    </source>
</evidence>
<comment type="subcellular location">
    <subcellularLocation>
        <location evidence="1 7">Endoplasmic reticulum membrane</location>
        <topology evidence="1 7">Multi-pass membrane protein</topology>
    </subcellularLocation>
</comment>
<feature type="transmembrane region" description="Helical" evidence="7">
    <location>
        <begin position="7"/>
        <end position="25"/>
    </location>
</feature>
<dbReference type="FunCoup" id="I4YJP3">
    <property type="interactions" value="18"/>
</dbReference>
<accession>I4YJP3</accession>
<dbReference type="GeneID" id="18473191"/>
<comment type="similarity">
    <text evidence="2 7">Belongs to the DPM3 family.</text>
</comment>
<dbReference type="KEGG" id="wse:WALSEDRAFT_59132"/>
<name>I4YJP3_WALMC</name>
<dbReference type="Pfam" id="PF08285">
    <property type="entry name" value="DPM3"/>
    <property type="match status" value="1"/>
</dbReference>
<keyword evidence="8" id="KW-0808">Transferase</keyword>
<keyword evidence="5 7" id="KW-1133">Transmembrane helix</keyword>
<evidence type="ECO:0000313" key="8">
    <source>
        <dbReference type="EMBL" id="EIM24185.1"/>
    </source>
</evidence>
<dbReference type="AlphaFoldDB" id="I4YJP3"/>
<dbReference type="InParanoid" id="I4YJP3"/>
<reference evidence="8 9" key="1">
    <citation type="journal article" date="2012" name="Fungal Genet. Biol.">
        <title>The genome of the xerotolerant mold Wallemia sebi reveals adaptations to osmotic stress and suggests cryptic sexual reproduction.</title>
        <authorList>
            <person name="Padamsee M."/>
            <person name="Kumar T.K.A."/>
            <person name="Riley R."/>
            <person name="Binder M."/>
            <person name="Boyd A."/>
            <person name="Calvo A.M."/>
            <person name="Furukawa K."/>
            <person name="Hesse C."/>
            <person name="Hohmann S."/>
            <person name="James T.Y."/>
            <person name="LaButti K."/>
            <person name="Lapidus A."/>
            <person name="Lindquist E."/>
            <person name="Lucas S."/>
            <person name="Miller K."/>
            <person name="Shantappa S."/>
            <person name="Grigoriev I.V."/>
            <person name="Hibbett D.S."/>
            <person name="McLaughlin D.J."/>
            <person name="Spatafora J.W."/>
            <person name="Aime M.C."/>
        </authorList>
    </citation>
    <scope>NUCLEOTIDE SEQUENCE [LARGE SCALE GENOMIC DNA]</scope>
    <source>
        <strain evidence="9">ATCC MYA-4683 / CBS 633.66</strain>
    </source>
</reference>
<comment type="pathway">
    <text evidence="7">Protein modification; protein glycosylation.</text>
</comment>
<keyword evidence="4 7" id="KW-0256">Endoplasmic reticulum</keyword>
<keyword evidence="8" id="KW-0328">Glycosyltransferase</keyword>
<dbReference type="eggNOG" id="KOG4841">
    <property type="taxonomic scope" value="Eukaryota"/>
</dbReference>
<dbReference type="UniPathway" id="UPA00378"/>
<evidence type="ECO:0000313" key="9">
    <source>
        <dbReference type="Proteomes" id="UP000005242"/>
    </source>
</evidence>
<evidence type="ECO:0000256" key="4">
    <source>
        <dbReference type="ARBA" id="ARBA00022824"/>
    </source>
</evidence>
<dbReference type="OrthoDB" id="2014333at2759"/>